<evidence type="ECO:0000256" key="3">
    <source>
        <dbReference type="ARBA" id="ARBA00022989"/>
    </source>
</evidence>
<evidence type="ECO:0000259" key="6">
    <source>
        <dbReference type="Pfam" id="PF01284"/>
    </source>
</evidence>
<name>A0AAD4F6Z9_9PEZI</name>
<evidence type="ECO:0000256" key="5">
    <source>
        <dbReference type="SAM" id="Phobius"/>
    </source>
</evidence>
<sequence>MKLTSMSFPLILIVRVIQGVFAALVLVLSSFVAHWYNTTTTLASPSPINFLIFGAIWSYISLVCIEILPRFLPRVPKAYVAAPFDLTNALFYFSGFVALAVFLQGLLFCRGDVCHAAQADVAFGAFSFAVWSASAALTALEVLKVRRQGGGGGGGAGMGGGRQVGTGAFPGVGMKEAAA</sequence>
<keyword evidence="3 5" id="KW-1133">Transmembrane helix</keyword>
<dbReference type="EMBL" id="JAHCVI010000001">
    <property type="protein sequence ID" value="KAG7294282.1"/>
    <property type="molecule type" value="Genomic_DNA"/>
</dbReference>
<accession>A0AAD4F6Z9</accession>
<dbReference type="PANTHER" id="PTHR37451:SF5">
    <property type="entry name" value="MARVEL DOMAIN-CONTAINING PROTEIN"/>
    <property type="match status" value="1"/>
</dbReference>
<dbReference type="AlphaFoldDB" id="A0AAD4F6Z9"/>
<evidence type="ECO:0000313" key="7">
    <source>
        <dbReference type="EMBL" id="KAG7294282.1"/>
    </source>
</evidence>
<proteinExistence type="predicted"/>
<feature type="transmembrane region" description="Helical" evidence="5">
    <location>
        <begin position="48"/>
        <end position="68"/>
    </location>
</feature>
<feature type="transmembrane region" description="Helical" evidence="5">
    <location>
        <begin position="121"/>
        <end position="140"/>
    </location>
</feature>
<evidence type="ECO:0000256" key="1">
    <source>
        <dbReference type="ARBA" id="ARBA00004141"/>
    </source>
</evidence>
<comment type="caution">
    <text evidence="7">The sequence shown here is derived from an EMBL/GenBank/DDBJ whole genome shotgun (WGS) entry which is preliminary data.</text>
</comment>
<feature type="domain" description="MARVEL" evidence="6">
    <location>
        <begin position="10"/>
        <end position="137"/>
    </location>
</feature>
<evidence type="ECO:0000256" key="4">
    <source>
        <dbReference type="ARBA" id="ARBA00023136"/>
    </source>
</evidence>
<evidence type="ECO:0000313" key="8">
    <source>
        <dbReference type="Proteomes" id="UP001197093"/>
    </source>
</evidence>
<dbReference type="Pfam" id="PF01284">
    <property type="entry name" value="MARVEL"/>
    <property type="match status" value="1"/>
</dbReference>
<dbReference type="Proteomes" id="UP001197093">
    <property type="component" value="Unassembled WGS sequence"/>
</dbReference>
<comment type="subcellular location">
    <subcellularLocation>
        <location evidence="1">Membrane</location>
        <topology evidence="1">Multi-pass membrane protein</topology>
    </subcellularLocation>
</comment>
<keyword evidence="4 5" id="KW-0472">Membrane</keyword>
<dbReference type="PANTHER" id="PTHR37451">
    <property type="entry name" value="MARVEL DOMAIN"/>
    <property type="match status" value="1"/>
</dbReference>
<dbReference type="InterPro" id="IPR008253">
    <property type="entry name" value="Marvel"/>
</dbReference>
<feature type="transmembrane region" description="Helical" evidence="5">
    <location>
        <begin position="89"/>
        <end position="109"/>
    </location>
</feature>
<gene>
    <name evidence="7" type="ORF">NEMBOFW57_004353</name>
</gene>
<keyword evidence="2 5" id="KW-0812">Transmembrane</keyword>
<dbReference type="GO" id="GO:0016020">
    <property type="term" value="C:membrane"/>
    <property type="evidence" value="ECO:0007669"/>
    <property type="project" value="UniProtKB-SubCell"/>
</dbReference>
<keyword evidence="8" id="KW-1185">Reference proteome</keyword>
<protein>
    <recommendedName>
        <fullName evidence="6">MARVEL domain-containing protein</fullName>
    </recommendedName>
</protein>
<organism evidence="7 8">
    <name type="scientific">Staphylotrichum longicolle</name>
    <dbReference type="NCBI Taxonomy" id="669026"/>
    <lineage>
        <taxon>Eukaryota</taxon>
        <taxon>Fungi</taxon>
        <taxon>Dikarya</taxon>
        <taxon>Ascomycota</taxon>
        <taxon>Pezizomycotina</taxon>
        <taxon>Sordariomycetes</taxon>
        <taxon>Sordariomycetidae</taxon>
        <taxon>Sordariales</taxon>
        <taxon>Chaetomiaceae</taxon>
        <taxon>Staphylotrichum</taxon>
    </lineage>
</organism>
<reference evidence="7" key="1">
    <citation type="submission" date="2023-02" db="EMBL/GenBank/DDBJ databases">
        <authorList>
            <person name="Palmer J.M."/>
        </authorList>
    </citation>
    <scope>NUCLEOTIDE SEQUENCE</scope>
    <source>
        <strain evidence="7">FW57</strain>
    </source>
</reference>
<evidence type="ECO:0000256" key="2">
    <source>
        <dbReference type="ARBA" id="ARBA00022692"/>
    </source>
</evidence>
<feature type="transmembrane region" description="Helical" evidence="5">
    <location>
        <begin position="12"/>
        <end position="36"/>
    </location>
</feature>